<dbReference type="PANTHER" id="PTHR43652:SF2">
    <property type="entry name" value="BASIC AMINO ACID ANTIPORTER YFCC-RELATED"/>
    <property type="match status" value="1"/>
</dbReference>
<dbReference type="Pfam" id="PF03600">
    <property type="entry name" value="CitMHS"/>
    <property type="match status" value="1"/>
</dbReference>
<feature type="transmembrane region" description="Helical" evidence="7">
    <location>
        <begin position="113"/>
        <end position="136"/>
    </location>
</feature>
<evidence type="ECO:0000313" key="9">
    <source>
        <dbReference type="EMBL" id="MBD8029979.1"/>
    </source>
</evidence>
<evidence type="ECO:0000256" key="7">
    <source>
        <dbReference type="SAM" id="Phobius"/>
    </source>
</evidence>
<protein>
    <submittedName>
        <fullName evidence="9">Anion permease</fullName>
    </submittedName>
</protein>
<reference evidence="9 10" key="1">
    <citation type="submission" date="2020-08" db="EMBL/GenBank/DDBJ databases">
        <title>A Genomic Blueprint of the Chicken Gut Microbiome.</title>
        <authorList>
            <person name="Gilroy R."/>
            <person name="Ravi A."/>
            <person name="Getino M."/>
            <person name="Pursley I."/>
            <person name="Horton D.L."/>
            <person name="Alikhan N.-F."/>
            <person name="Baker D."/>
            <person name="Gharbi K."/>
            <person name="Hall N."/>
            <person name="Watson M."/>
            <person name="Adriaenssens E.M."/>
            <person name="Foster-Nyarko E."/>
            <person name="Jarju S."/>
            <person name="Secka A."/>
            <person name="Antonio M."/>
            <person name="Oren A."/>
            <person name="Chaudhuri R."/>
            <person name="La Ragione R.M."/>
            <person name="Hildebrand F."/>
            <person name="Pallen M.J."/>
        </authorList>
    </citation>
    <scope>NUCLEOTIDE SEQUENCE [LARGE SCALE GENOMIC DNA]</scope>
    <source>
        <strain evidence="9 10">Sa1YVA5</strain>
    </source>
</reference>
<feature type="transmembrane region" description="Helical" evidence="7">
    <location>
        <begin position="310"/>
        <end position="328"/>
    </location>
</feature>
<gene>
    <name evidence="9" type="ORF">H9627_06525</name>
</gene>
<dbReference type="EMBL" id="JACSPR010000003">
    <property type="protein sequence ID" value="MBD8029979.1"/>
    <property type="molecule type" value="Genomic_DNA"/>
</dbReference>
<feature type="transmembrane region" description="Helical" evidence="7">
    <location>
        <begin position="340"/>
        <end position="358"/>
    </location>
</feature>
<evidence type="ECO:0000256" key="6">
    <source>
        <dbReference type="ARBA" id="ARBA00023136"/>
    </source>
</evidence>
<feature type="transmembrane region" description="Helical" evidence="7">
    <location>
        <begin position="173"/>
        <end position="193"/>
    </location>
</feature>
<dbReference type="GO" id="GO:0022857">
    <property type="term" value="F:transmembrane transporter activity"/>
    <property type="evidence" value="ECO:0007669"/>
    <property type="project" value="InterPro"/>
</dbReference>
<keyword evidence="4" id="KW-0677">Repeat</keyword>
<evidence type="ECO:0000256" key="5">
    <source>
        <dbReference type="ARBA" id="ARBA00022989"/>
    </source>
</evidence>
<dbReference type="Proteomes" id="UP000650224">
    <property type="component" value="Unassembled WGS sequence"/>
</dbReference>
<evidence type="ECO:0000313" key="10">
    <source>
        <dbReference type="Proteomes" id="UP000650224"/>
    </source>
</evidence>
<feature type="transmembrane region" description="Helical" evidence="7">
    <location>
        <begin position="84"/>
        <end position="101"/>
    </location>
</feature>
<dbReference type="PANTHER" id="PTHR43652">
    <property type="entry name" value="BASIC AMINO ACID ANTIPORTER YFCC-RELATED"/>
    <property type="match status" value="1"/>
</dbReference>
<feature type="transmembrane region" description="Helical" evidence="7">
    <location>
        <begin position="29"/>
        <end position="47"/>
    </location>
</feature>
<proteinExistence type="predicted"/>
<keyword evidence="10" id="KW-1185">Reference proteome</keyword>
<comment type="subcellular location">
    <subcellularLocation>
        <location evidence="1">Membrane</location>
        <topology evidence="1">Multi-pass membrane protein</topology>
    </subcellularLocation>
</comment>
<feature type="domain" description="Citrate transporter-like" evidence="8">
    <location>
        <begin position="74"/>
        <end position="429"/>
    </location>
</feature>
<keyword evidence="3 7" id="KW-0812">Transmembrane</keyword>
<accession>A0A8I0HNF8</accession>
<evidence type="ECO:0000256" key="3">
    <source>
        <dbReference type="ARBA" id="ARBA00022692"/>
    </source>
</evidence>
<feature type="transmembrane region" description="Helical" evidence="7">
    <location>
        <begin position="378"/>
        <end position="395"/>
    </location>
</feature>
<keyword evidence="6 7" id="KW-0472">Membrane</keyword>
<feature type="transmembrane region" description="Helical" evidence="7">
    <location>
        <begin position="59"/>
        <end position="77"/>
    </location>
</feature>
<feature type="transmembrane region" description="Helical" evidence="7">
    <location>
        <begin position="235"/>
        <end position="258"/>
    </location>
</feature>
<dbReference type="GO" id="GO:0005886">
    <property type="term" value="C:plasma membrane"/>
    <property type="evidence" value="ECO:0007669"/>
    <property type="project" value="TreeGrafter"/>
</dbReference>
<organism evidence="9 10">
    <name type="scientific">Corynebacterium gallinarum</name>
    <dbReference type="NCBI Taxonomy" id="2762214"/>
    <lineage>
        <taxon>Bacteria</taxon>
        <taxon>Bacillati</taxon>
        <taxon>Actinomycetota</taxon>
        <taxon>Actinomycetes</taxon>
        <taxon>Mycobacteriales</taxon>
        <taxon>Corynebacteriaceae</taxon>
        <taxon>Corynebacterium</taxon>
    </lineage>
</organism>
<comment type="caution">
    <text evidence="9">The sequence shown here is derived from an EMBL/GenBank/DDBJ whole genome shotgun (WGS) entry which is preliminary data.</text>
</comment>
<evidence type="ECO:0000256" key="4">
    <source>
        <dbReference type="ARBA" id="ARBA00022737"/>
    </source>
</evidence>
<feature type="transmembrane region" description="Helical" evidence="7">
    <location>
        <begin position="148"/>
        <end position="167"/>
    </location>
</feature>
<evidence type="ECO:0000259" key="8">
    <source>
        <dbReference type="Pfam" id="PF03600"/>
    </source>
</evidence>
<feature type="transmembrane region" description="Helical" evidence="7">
    <location>
        <begin position="402"/>
        <end position="418"/>
    </location>
</feature>
<dbReference type="InterPro" id="IPR051679">
    <property type="entry name" value="DASS-Related_Transporters"/>
</dbReference>
<feature type="transmembrane region" description="Helical" evidence="7">
    <location>
        <begin position="468"/>
        <end position="486"/>
    </location>
</feature>
<dbReference type="RefSeq" id="WP_191733194.1">
    <property type="nucleotide sequence ID" value="NZ_JACSPR010000003.1"/>
</dbReference>
<keyword evidence="2" id="KW-0813">Transport</keyword>
<feature type="transmembrane region" description="Helical" evidence="7">
    <location>
        <begin position="200"/>
        <end position="223"/>
    </location>
</feature>
<name>A0A8I0HNF8_9CORY</name>
<dbReference type="InterPro" id="IPR004680">
    <property type="entry name" value="Cit_transptr-like_dom"/>
</dbReference>
<dbReference type="AlphaFoldDB" id="A0A8I0HNF8"/>
<evidence type="ECO:0000256" key="1">
    <source>
        <dbReference type="ARBA" id="ARBA00004141"/>
    </source>
</evidence>
<keyword evidence="5 7" id="KW-1133">Transmembrane helix</keyword>
<sequence length="495" mass="52307">MRTSTDGFIGPRYRVYATRPGSTSRIRKVMPIVSALSIPMIWFMTLPETSETAGAAMSSDARVTLVVFAVAVWLWVFSAVSDTFVALSAASVLVLLGIISADALFSPLGSETIWLLIGAFIISSAVTRSGLAIRVAVRISVGISSPRILVHVLTFVTVLTAFVVPATSGRAALILPVFLAFSAVLPAWLLRVLAITLPSVVLFSAVASLIGAGAHLITEQILLDQGLEGFSFTRWLLLGLPFALFSSHLAAEIILLALSDDKQRAQQLVITEKALNRGKAQEPIGAKELRSLLVLGGVVILWFTESIHHIPPAMVAVLGALLAASPYIGTVDLAEAVRKIPWSLLLFMAATIAISQALTESGAVEILTSSLLQGLNGTMFVLVVIVVSAAAHLVIQSRSARSAVLIPIVVALAPVVGVNPVAAAFISTAAAGFCHTLPASAKPLAIFRGDDTSTQQHFDPSDLARMSLLMAPMFITVTAVFAFYIWPALGLPLFT</sequence>
<feature type="transmembrane region" description="Helical" evidence="7">
    <location>
        <begin position="289"/>
        <end position="304"/>
    </location>
</feature>
<evidence type="ECO:0000256" key="2">
    <source>
        <dbReference type="ARBA" id="ARBA00022448"/>
    </source>
</evidence>